<dbReference type="Proteomes" id="UP000294200">
    <property type="component" value="Unassembled WGS sequence"/>
</dbReference>
<accession>A0A4R0WRX5</accession>
<feature type="non-terminal residue" evidence="2">
    <location>
        <position position="1"/>
    </location>
</feature>
<evidence type="ECO:0000313" key="2">
    <source>
        <dbReference type="EMBL" id="TCF96328.1"/>
    </source>
</evidence>
<keyword evidence="3" id="KW-1185">Reference proteome</keyword>
<dbReference type="AlphaFoldDB" id="A0A4R0WRX5"/>
<evidence type="ECO:0000313" key="3">
    <source>
        <dbReference type="Proteomes" id="UP000294200"/>
    </source>
</evidence>
<gene>
    <name evidence="2" type="ORF">BZM27_55785</name>
</gene>
<feature type="compositionally biased region" description="Low complexity" evidence="1">
    <location>
        <begin position="43"/>
        <end position="57"/>
    </location>
</feature>
<feature type="compositionally biased region" description="Gly residues" evidence="1">
    <location>
        <begin position="58"/>
        <end position="67"/>
    </location>
</feature>
<organism evidence="2 3">
    <name type="scientific">Paraburkholderia steynii</name>
    <dbReference type="NCBI Taxonomy" id="1245441"/>
    <lineage>
        <taxon>Bacteria</taxon>
        <taxon>Pseudomonadati</taxon>
        <taxon>Pseudomonadota</taxon>
        <taxon>Betaproteobacteria</taxon>
        <taxon>Burkholderiales</taxon>
        <taxon>Burkholderiaceae</taxon>
        <taxon>Paraburkholderia</taxon>
    </lineage>
</organism>
<comment type="caution">
    <text evidence="2">The sequence shown here is derived from an EMBL/GenBank/DDBJ whole genome shotgun (WGS) entry which is preliminary data.</text>
</comment>
<proteinExistence type="predicted"/>
<dbReference type="EMBL" id="MWML01001371">
    <property type="protein sequence ID" value="TCF96328.1"/>
    <property type="molecule type" value="Genomic_DNA"/>
</dbReference>
<reference evidence="2 3" key="1">
    <citation type="submission" date="2017-02" db="EMBL/GenBank/DDBJ databases">
        <title>Paraburkholderia sophoroidis sp. nov. and Paraburkholderia steynii sp. nov. rhizobial symbionts of the fynbos legume Hypocalyptus sophoroides.</title>
        <authorList>
            <person name="Steenkamp E.T."/>
            <person name="Beukes C.W."/>
            <person name="Van Zyl E."/>
            <person name="Avontuur J."/>
            <person name="Chan W.Y."/>
            <person name="Hassen A."/>
            <person name="Palmer M."/>
            <person name="Mthombeni L."/>
            <person name="Phalane F."/>
            <person name="Sereme K."/>
            <person name="Venter S.N."/>
        </authorList>
    </citation>
    <scope>NUCLEOTIDE SEQUENCE [LARGE SCALE GENOMIC DNA]</scope>
    <source>
        <strain evidence="2 3">HC1.1ba</strain>
    </source>
</reference>
<name>A0A4R0WRX5_9BURK</name>
<sequence length="67" mass="6659">WRDHRMEGHDMRRNVTTIALAALMALLSAAGCKRAENSSTQGSDAGMSAPAVAASGAATGGASGASQ</sequence>
<evidence type="ECO:0000256" key="1">
    <source>
        <dbReference type="SAM" id="MobiDB-lite"/>
    </source>
</evidence>
<protein>
    <submittedName>
        <fullName evidence="2">Uncharacterized protein</fullName>
    </submittedName>
</protein>
<feature type="region of interest" description="Disordered" evidence="1">
    <location>
        <begin position="34"/>
        <end position="67"/>
    </location>
</feature>